<comment type="caution">
    <text evidence="2">The sequence shown here is derived from an EMBL/GenBank/DDBJ whole genome shotgun (WGS) entry which is preliminary data.</text>
</comment>
<organism evidence="2 3">
    <name type="scientific">Novymonas esmeraldas</name>
    <dbReference type="NCBI Taxonomy" id="1808958"/>
    <lineage>
        <taxon>Eukaryota</taxon>
        <taxon>Discoba</taxon>
        <taxon>Euglenozoa</taxon>
        <taxon>Kinetoplastea</taxon>
        <taxon>Metakinetoplastina</taxon>
        <taxon>Trypanosomatida</taxon>
        <taxon>Trypanosomatidae</taxon>
        <taxon>Novymonas</taxon>
    </lineage>
</organism>
<reference evidence="2 3" key="1">
    <citation type="journal article" date="2021" name="MBio">
        <title>A New Model Trypanosomatid, Novymonas esmeraldas: Genomic Perception of Its 'Candidatus Pandoraea novymonadis' Endosymbiont.</title>
        <authorList>
            <person name="Zakharova A."/>
            <person name="Saura A."/>
            <person name="Butenko A."/>
            <person name="Podesvova L."/>
            <person name="Warmusova S."/>
            <person name="Kostygov A.Y."/>
            <person name="Nenarokova A."/>
            <person name="Lukes J."/>
            <person name="Opperdoes F.R."/>
            <person name="Yurchenko V."/>
        </authorList>
    </citation>
    <scope>NUCLEOTIDE SEQUENCE [LARGE SCALE GENOMIC DNA]</scope>
    <source>
        <strain evidence="2 3">E262AT.01</strain>
    </source>
</reference>
<dbReference type="AlphaFoldDB" id="A0AAW0EWS3"/>
<feature type="region of interest" description="Disordered" evidence="1">
    <location>
        <begin position="96"/>
        <end position="204"/>
    </location>
</feature>
<feature type="compositionally biased region" description="Pro residues" evidence="1">
    <location>
        <begin position="146"/>
        <end position="155"/>
    </location>
</feature>
<evidence type="ECO:0000313" key="3">
    <source>
        <dbReference type="Proteomes" id="UP001430356"/>
    </source>
</evidence>
<dbReference type="EMBL" id="JAECZO010000112">
    <property type="protein sequence ID" value="KAK7197591.1"/>
    <property type="molecule type" value="Genomic_DNA"/>
</dbReference>
<gene>
    <name evidence="2" type="ORF">NESM_000709700</name>
</gene>
<keyword evidence="3" id="KW-1185">Reference proteome</keyword>
<accession>A0AAW0EWS3</accession>
<dbReference type="Proteomes" id="UP001430356">
    <property type="component" value="Unassembled WGS sequence"/>
</dbReference>
<protein>
    <submittedName>
        <fullName evidence="2">Uncharacterized protein</fullName>
    </submittedName>
</protein>
<proteinExistence type="predicted"/>
<name>A0AAW0EWS3_9TRYP</name>
<evidence type="ECO:0000313" key="2">
    <source>
        <dbReference type="EMBL" id="KAK7197591.1"/>
    </source>
</evidence>
<evidence type="ECO:0000256" key="1">
    <source>
        <dbReference type="SAM" id="MobiDB-lite"/>
    </source>
</evidence>
<sequence>MEPLLKIMNAYRKLGRDRVASLHRRLPWQEMADLWRQMDIPETETLHREITHTEADLQALLEGTAIALNQMRASKMSTEDGASIRQFLTEPSSKAGQLYTQQAARPPTTAAPPQPRSAIPQQTDPSAPPPQLQAFTDFPNTELDRPPAPAAPPPGTRVRARLEGLPVVAATDRPPNATRGPRGASLADAPDQPRQPRIVHDAGDPGALLHGVRCGLHRPRGINAPEYRDIAALLNRILEHLPI</sequence>